<evidence type="ECO:0000256" key="2">
    <source>
        <dbReference type="ARBA" id="ARBA00011881"/>
    </source>
</evidence>
<dbReference type="Proteomes" id="UP000570595">
    <property type="component" value="Unassembled WGS sequence"/>
</dbReference>
<dbReference type="PRINTS" id="PR00081">
    <property type="entry name" value="GDHRDH"/>
</dbReference>
<sequence>MSVAFDFLNRFFVVTGAGKGLGRDVVLSLLHSNARVLAVSRTRTDLEDLSASLDKDKAAKLSHLAVDVSDHSVFETALKDALEQEEQIHGLVNCAGIARLDPLLEMTSESFDDHVDTNLGGPFVATKVVGQAMKDRGIKGSIVNMSSQASSIALPRHTAYCCSKAGLDMLSKMTALELGPYGIRCNSVCPTVVMTPMGTRVWGVEEKAKPMRDRIPLGRFAEMNEVTSAVLYLLSDASSMTTGSSITVDVHRHQLLVGCQSFPIELVNPPRSDFSRTIHPHANTSASSNKVLTRQMLQLRCRSDRLDMIAKLNLWGSDLGDVGIIGEAMPALEVCSLSVNRIRTLSGFQGCSRLRELYLRKNAIRELEEVDHLRRHCRNLEDEIYWAWSWRMLDRPECWKLTLLMNHRLKVDEHPNYREYVISRLPWLSILDNKDVTAEERQAVAATSSSRTASPLSPASSELYNGGVHRSRASILSGGDHSFVSCADDSGMAQGGPRSSDEGRGFQECDAEGNLAADDDDPRRRRGSWASEEEETSAIQRDSARFGSGRCSSIAGGGPLWEGLLRDSTAVPPASRGSGGGGHDDTYDLSVSYAVEQQKQQHRAGSELLPRDSFMSMHSSSPVVHESPVVVEEDSCWRASVDRSRLTSRTRRSSEVPLGEDEEEGRSINVGEDDSLEEKSNNNIVTAVLALLQELDDESMVRVKVEVDRRLAVSSRNVAGA</sequence>
<dbReference type="PANTHER" id="PTHR44252:SF3">
    <property type="entry name" value="D-ERYTHRULOSE REDUCTASE-RELATED"/>
    <property type="match status" value="1"/>
</dbReference>
<proteinExistence type="inferred from homology"/>
<dbReference type="OrthoDB" id="1393670at2759"/>
<feature type="region of interest" description="Disordered" evidence="4">
    <location>
        <begin position="487"/>
        <end position="548"/>
    </location>
</feature>
<feature type="compositionally biased region" description="Low complexity" evidence="4">
    <location>
        <begin position="443"/>
        <end position="461"/>
    </location>
</feature>
<evidence type="ECO:0000313" key="9">
    <source>
        <dbReference type="Proteomes" id="UP000572268"/>
    </source>
</evidence>
<dbReference type="SUPFAM" id="SSF52058">
    <property type="entry name" value="L domain-like"/>
    <property type="match status" value="1"/>
</dbReference>
<dbReference type="SUPFAM" id="SSF51735">
    <property type="entry name" value="NAD(P)-binding Rossmann-fold domains"/>
    <property type="match status" value="1"/>
</dbReference>
<dbReference type="Pfam" id="PF13561">
    <property type="entry name" value="adh_short_C2"/>
    <property type="match status" value="1"/>
</dbReference>
<dbReference type="GO" id="GO:0005997">
    <property type="term" value="P:xylulose metabolic process"/>
    <property type="evidence" value="ECO:0007669"/>
    <property type="project" value="TreeGrafter"/>
</dbReference>
<dbReference type="PROSITE" id="PS00061">
    <property type="entry name" value="ADH_SHORT"/>
    <property type="match status" value="1"/>
</dbReference>
<dbReference type="Pfam" id="PF14580">
    <property type="entry name" value="LRR_9"/>
    <property type="match status" value="1"/>
</dbReference>
<dbReference type="InterPro" id="IPR057326">
    <property type="entry name" value="KR_dom"/>
</dbReference>
<dbReference type="InterPro" id="IPR051737">
    <property type="entry name" value="L-xylulose/Carbonyl_redctase"/>
</dbReference>
<dbReference type="EMBL" id="JABANN010000255">
    <property type="protein sequence ID" value="KAF4664586.1"/>
    <property type="molecule type" value="Genomic_DNA"/>
</dbReference>
<evidence type="ECO:0000256" key="3">
    <source>
        <dbReference type="ARBA" id="ARBA00022857"/>
    </source>
</evidence>
<comment type="similarity">
    <text evidence="1">Belongs to the short-chain dehydrogenases/reductases (SDR) family.</text>
</comment>
<evidence type="ECO:0000256" key="4">
    <source>
        <dbReference type="SAM" id="MobiDB-lite"/>
    </source>
</evidence>
<organism evidence="7 8">
    <name type="scientific">Perkinsus olseni</name>
    <name type="common">Perkinsus atlanticus</name>
    <dbReference type="NCBI Taxonomy" id="32597"/>
    <lineage>
        <taxon>Eukaryota</taxon>
        <taxon>Sar</taxon>
        <taxon>Alveolata</taxon>
        <taxon>Perkinsozoa</taxon>
        <taxon>Perkinsea</taxon>
        <taxon>Perkinsida</taxon>
        <taxon>Perkinsidae</taxon>
        <taxon>Perkinsus</taxon>
    </lineage>
</organism>
<reference evidence="8 9" key="1">
    <citation type="submission" date="2020-04" db="EMBL/GenBank/DDBJ databases">
        <title>Perkinsus olseni comparative genomics.</title>
        <authorList>
            <person name="Bogema D.R."/>
        </authorList>
    </citation>
    <scope>NUCLEOTIDE SEQUENCE [LARGE SCALE GENOMIC DNA]</scope>
    <source>
        <strain evidence="7">ATCC PRA-179</strain>
        <strain evidence="6">ATCC PRA-31</strain>
    </source>
</reference>
<dbReference type="InterPro" id="IPR002347">
    <property type="entry name" value="SDR_fam"/>
</dbReference>
<dbReference type="Gene3D" id="3.80.10.10">
    <property type="entry name" value="Ribonuclease Inhibitor"/>
    <property type="match status" value="1"/>
</dbReference>
<protein>
    <recommendedName>
        <fullName evidence="5">Ketoreductase domain-containing protein</fullName>
    </recommendedName>
</protein>
<dbReference type="GO" id="GO:0004090">
    <property type="term" value="F:carbonyl reductase (NADPH) activity"/>
    <property type="evidence" value="ECO:0007669"/>
    <property type="project" value="TreeGrafter"/>
</dbReference>
<dbReference type="Gene3D" id="3.40.50.720">
    <property type="entry name" value="NAD(P)-binding Rossmann-like Domain"/>
    <property type="match status" value="1"/>
</dbReference>
<accession>A0A7J6MDP0</accession>
<feature type="region of interest" description="Disordered" evidence="4">
    <location>
        <begin position="642"/>
        <end position="677"/>
    </location>
</feature>
<dbReference type="GO" id="GO:0050038">
    <property type="term" value="F:L-xylulose reductase (NADPH) activity"/>
    <property type="evidence" value="ECO:0007669"/>
    <property type="project" value="TreeGrafter"/>
</dbReference>
<dbReference type="InterPro" id="IPR020904">
    <property type="entry name" value="Sc_DH/Rdtase_CS"/>
</dbReference>
<dbReference type="SMART" id="SM00822">
    <property type="entry name" value="PKS_KR"/>
    <property type="match status" value="1"/>
</dbReference>
<comment type="caution">
    <text evidence="7">The sequence shown here is derived from an EMBL/GenBank/DDBJ whole genome shotgun (WGS) entry which is preliminary data.</text>
</comment>
<dbReference type="EMBL" id="JABAHT010000028">
    <property type="protein sequence ID" value="KAF4669111.1"/>
    <property type="molecule type" value="Genomic_DNA"/>
</dbReference>
<evidence type="ECO:0000313" key="8">
    <source>
        <dbReference type="Proteomes" id="UP000570595"/>
    </source>
</evidence>
<evidence type="ECO:0000256" key="1">
    <source>
        <dbReference type="ARBA" id="ARBA00006484"/>
    </source>
</evidence>
<evidence type="ECO:0000313" key="7">
    <source>
        <dbReference type="EMBL" id="KAF4669111.1"/>
    </source>
</evidence>
<dbReference type="InterPro" id="IPR032675">
    <property type="entry name" value="LRR_dom_sf"/>
</dbReference>
<name>A0A7J6MDP0_PEROL</name>
<dbReference type="GO" id="GO:0006006">
    <property type="term" value="P:glucose metabolic process"/>
    <property type="evidence" value="ECO:0007669"/>
    <property type="project" value="TreeGrafter"/>
</dbReference>
<evidence type="ECO:0000259" key="5">
    <source>
        <dbReference type="SMART" id="SM00822"/>
    </source>
</evidence>
<dbReference type="InterPro" id="IPR036291">
    <property type="entry name" value="NAD(P)-bd_dom_sf"/>
</dbReference>
<feature type="region of interest" description="Disordered" evidence="4">
    <location>
        <begin position="442"/>
        <end position="465"/>
    </location>
</feature>
<dbReference type="FunFam" id="3.40.50.720:FF:000084">
    <property type="entry name" value="Short-chain dehydrogenase reductase"/>
    <property type="match status" value="1"/>
</dbReference>
<evidence type="ECO:0000313" key="6">
    <source>
        <dbReference type="EMBL" id="KAF4664586.1"/>
    </source>
</evidence>
<feature type="domain" description="Ketoreductase" evidence="5">
    <location>
        <begin position="10"/>
        <end position="191"/>
    </location>
</feature>
<dbReference type="InterPro" id="IPR001611">
    <property type="entry name" value="Leu-rich_rpt"/>
</dbReference>
<dbReference type="PANTHER" id="PTHR44252">
    <property type="entry name" value="D-ERYTHRULOSE REDUCTASE"/>
    <property type="match status" value="1"/>
</dbReference>
<keyword evidence="3" id="KW-0521">NADP</keyword>
<dbReference type="Proteomes" id="UP000572268">
    <property type="component" value="Unassembled WGS sequence"/>
</dbReference>
<dbReference type="PROSITE" id="PS51450">
    <property type="entry name" value="LRR"/>
    <property type="match status" value="1"/>
</dbReference>
<dbReference type="AlphaFoldDB" id="A0A7J6MDP0"/>
<comment type="subunit">
    <text evidence="2">Homotetramer.</text>
</comment>
<gene>
    <name evidence="6" type="ORF">FOL46_004135</name>
    <name evidence="7" type="ORF">FOZ61_004948</name>
</gene>